<feature type="region of interest" description="Disordered" evidence="1">
    <location>
        <begin position="450"/>
        <end position="471"/>
    </location>
</feature>
<feature type="compositionally biased region" description="Basic and acidic residues" evidence="1">
    <location>
        <begin position="1764"/>
        <end position="1778"/>
    </location>
</feature>
<protein>
    <submittedName>
        <fullName evidence="2">SPHK1 interactor, AKAP domain containing</fullName>
    </submittedName>
</protein>
<feature type="region of interest" description="Disordered" evidence="1">
    <location>
        <begin position="1869"/>
        <end position="1903"/>
    </location>
</feature>
<feature type="compositionally biased region" description="Basic and acidic residues" evidence="1">
    <location>
        <begin position="288"/>
        <end position="301"/>
    </location>
</feature>
<feature type="region of interest" description="Disordered" evidence="1">
    <location>
        <begin position="284"/>
        <end position="309"/>
    </location>
</feature>
<feature type="compositionally biased region" description="Polar residues" evidence="1">
    <location>
        <begin position="1877"/>
        <end position="1892"/>
    </location>
</feature>
<reference evidence="2" key="2">
    <citation type="submission" date="2025-09" db="UniProtKB">
        <authorList>
            <consortium name="Ensembl"/>
        </authorList>
    </citation>
    <scope>IDENTIFICATION</scope>
</reference>
<feature type="region of interest" description="Disordered" evidence="1">
    <location>
        <begin position="678"/>
        <end position="711"/>
    </location>
</feature>
<feature type="compositionally biased region" description="Low complexity" evidence="1">
    <location>
        <begin position="1117"/>
        <end position="1134"/>
    </location>
</feature>
<accession>A0A8C0HGB6</accession>
<proteinExistence type="predicted"/>
<feature type="region of interest" description="Disordered" evidence="1">
    <location>
        <begin position="1750"/>
        <end position="1786"/>
    </location>
</feature>
<dbReference type="PANTHER" id="PTHR10226:SF7">
    <property type="entry name" value="A-KINASE ANCHOR PROTEIN SPHKAP"/>
    <property type="match status" value="1"/>
</dbReference>
<keyword evidence="3" id="KW-1185">Reference proteome</keyword>
<feature type="compositionally biased region" description="Basic and acidic residues" evidence="1">
    <location>
        <begin position="450"/>
        <end position="469"/>
    </location>
</feature>
<dbReference type="InterPro" id="IPR008382">
    <property type="entry name" value="SPHK1-interactor_AKAP_110"/>
</dbReference>
<gene>
    <name evidence="2" type="primary">SPHKAP</name>
</gene>
<sequence length="2068" mass="230168">MEPPQWTAVLCSNSLLESTDYWLQNQRTPCRIGFVEDKSENKCASVSTQTVTLTRRLISVSPNLPKLISSMNVQPPKENEIVLLSGLTSGNLQADFEVSQCPWLADVCLVQCARGNRKNSIGCIIFEINKFLIGLELVQERQLQIETSILKPEDDTNCSVSSIEEDFLTASEHLEDENEADEYKNGKSNVTNHKFVIVHSAALINLLNIVSEDSILQTVDKSIQQIQWKNGLAGRVRSSPNTTNSLQRSLTDKAENSYPVCSSEGVSLTRMAKEELASQCDTIAKQNNKLDTEERTSERKPHPPLQNEHATTGQYATNLAESVLQDAFIRLSQSQPTFTKEAAISISVGNSFSSATCTTEDITSQSWNELPKIVIVQSPDSCENTSEWPGSSFPNLCHWSESESSAEISDYLQEENSKGHTQNVLEVALACAAKVIGTISSPHAAERLKREQLATDSKNKTVDNEEEQIKSSQVLDNGADTEYSFPSALCGMTQVASAVAVCGLGETKEDKYPATSCGLLSAAETSAAITLHCSIAIGSSMEKLNKSIAETLLKEASVILTKPNTYRNVGDFMESINGRIIETATRPRISPLDEVICDELAQNVSNVILRHSVEEVRKKRQLHPGSDNNLDFSTHDMFMETANELLFNVIYFTCKKMRDIAQVGECSPLFSEDKDRWRVTETESQATQTTAAQPSQQAPDHTNEPFSTFYSANTGKDLVNMTNTKKDNKEEGVPNTMESATLRSDLLCSVSGHNSLVAKTSLKKRYLKRATRDCYRSPYQSKKDLTSFSDRENTLTVNECRHGVLEQLSSDAIVNTENQSKHKCDALLNKEVQVSVPLLGNHILLPSQPVLQVKHSRDTYCVTDFAEELAETVVSMATEIAAICLENSNGKQPWFCAWKRGNEYLVTQILDNGADTEYSFPSALCGMTQVASAVAVCGLGETKEDKYPATSCGLLSAAETSAAITLHCSIAIGSSMEKLNKSIAETLLKEASVILTKPNTYRNVGDFMESINGRIIETATRPRISPLDEVICDELAQNVSNVILRHSVEEVRKKRQLHPGSDNNLDFSTHDMFMETANELLFNVIYFTCKKMRDIAQVGECSPLFSEDKDRWRVTETESQATQTTAAQPSQQAPDHTNEPFSTFYSANTGKDLVNMTNTKKDNKEEGVPNTMESATLRSDLLCSVSGHNSLVAKTSLKKRYLKRATRDCYRSPYQSKKDLTSFSDRENTLTVNECRHGVLEQLSSDAIVNTENQSKHKCDALLNKEVQVSVPLLGNHILLPSQPVLQVKHSRDTYCVTDFAEELAETVVSMATEIAAICLENSNGKQPWFCAWKRGNEYLVTQSLSCRTIKRKKESQPNGSVVRKHRPPRLSEIKRKTDEHPELKERLMNRVVDESINLEDTPESVSIFANEVAAKIMNLTELSMVDNVWQVPNHPRNRLHCERWGRAKGSSCESIPEEDLDSKGSVNTLGPMNMLGQPGSQTSSVSKQSSCESITDEFSRFMVNQMENEGRGFDLLLDYYAGKNASSILTSALQQVARKNCHLNVRPSCPSKQSSTESITEEFYRYMLREIEKENKDDASSIRSSREWSGSLLPPSPRSPFCFRQSSMPDSRSSGSRLTVNAPVKAKSLDGFAHNSHRDSLSIQQVSTVSSLGLCKSDSCLYQRCRTDQVTDMLIHETWASSIESLMRKNKIIGDEAEVTDADQFPSDSPLHVEQYANRLAANIVESGKTLIVVHQDSFDYTNRENVAEGRSLPSVSQSQSKPTRDRINLDGKKEPLTTHGSLQGSHIGSSAFLREVPLIQIETDQREELNKDLEPLTSSIIPARETKEHLNKEKPPAAYFGKHITVYKCGFVDTRSKPDAELMVETKTAEDFPNPLNSSDESTGSWSQLVNDEDNPDDTSSYLQLSERSMSNGNSSTTSSLGIMDLEIYQENMPSSPMINELAEEKAFLKEQPENIEGNTSGLSVETANCQKDLLVINFDLEPECPDAELRATLQWIAASELGIRTIYFQRSQQNRIEKLLDVMRLVHQKSWKVGDIFHALVQYCKLHEESRERTPSLFDWLLELG</sequence>
<feature type="compositionally biased region" description="Low complexity" evidence="1">
    <location>
        <begin position="682"/>
        <end position="699"/>
    </location>
</feature>
<name>A0A8C0HGB6_CHEAB</name>
<evidence type="ECO:0000313" key="3">
    <source>
        <dbReference type="Proteomes" id="UP000694404"/>
    </source>
</evidence>
<reference evidence="2" key="1">
    <citation type="submission" date="2025-08" db="UniProtKB">
        <authorList>
            <consortium name="Ensembl"/>
        </authorList>
    </citation>
    <scope>IDENTIFICATION</scope>
</reference>
<dbReference type="GeneTree" id="ENSGT00940000153313"/>
<organism evidence="2 3">
    <name type="scientific">Chelonoidis abingdonii</name>
    <name type="common">Abingdon island giant tortoise</name>
    <name type="synonym">Testudo abingdonii</name>
    <dbReference type="NCBI Taxonomy" id="106734"/>
    <lineage>
        <taxon>Eukaryota</taxon>
        <taxon>Metazoa</taxon>
        <taxon>Chordata</taxon>
        <taxon>Craniata</taxon>
        <taxon>Vertebrata</taxon>
        <taxon>Euteleostomi</taxon>
        <taxon>Archelosauria</taxon>
        <taxon>Testudinata</taxon>
        <taxon>Testudines</taxon>
        <taxon>Cryptodira</taxon>
        <taxon>Durocryptodira</taxon>
        <taxon>Testudinoidea</taxon>
        <taxon>Testudinidae</taxon>
        <taxon>Chelonoidis</taxon>
    </lineage>
</organism>
<evidence type="ECO:0000313" key="2">
    <source>
        <dbReference type="Ensembl" id="ENSCABP00000022034.1"/>
    </source>
</evidence>
<dbReference type="Ensembl" id="ENSCABT00000024143.1">
    <property type="protein sequence ID" value="ENSCABP00000022034.1"/>
    <property type="gene ID" value="ENSCABG00000016231.1"/>
</dbReference>
<evidence type="ECO:0000256" key="1">
    <source>
        <dbReference type="SAM" id="MobiDB-lite"/>
    </source>
</evidence>
<feature type="region of interest" description="Disordered" evidence="1">
    <location>
        <begin position="1113"/>
        <end position="1146"/>
    </location>
</feature>
<dbReference type="PANTHER" id="PTHR10226">
    <property type="entry name" value="A KINASE ANCHOR PROTEIN"/>
    <property type="match status" value="1"/>
</dbReference>
<dbReference type="GO" id="GO:0005739">
    <property type="term" value="C:mitochondrion"/>
    <property type="evidence" value="ECO:0007669"/>
    <property type="project" value="TreeGrafter"/>
</dbReference>
<dbReference type="GO" id="GO:0051018">
    <property type="term" value="F:protein kinase A binding"/>
    <property type="evidence" value="ECO:0007669"/>
    <property type="project" value="Ensembl"/>
</dbReference>
<dbReference type="Proteomes" id="UP000694404">
    <property type="component" value="Unplaced"/>
</dbReference>